<accession>A0A9N8ZKP2</accession>
<dbReference type="OrthoDB" id="6718656at2759"/>
<evidence type="ECO:0000313" key="3">
    <source>
        <dbReference type="EMBL" id="CAG8498750.1"/>
    </source>
</evidence>
<dbReference type="InterPro" id="IPR011009">
    <property type="entry name" value="Kinase-like_dom_sf"/>
</dbReference>
<dbReference type="InterPro" id="IPR051681">
    <property type="entry name" value="Ser/Thr_Kinases-Pseudokinases"/>
</dbReference>
<dbReference type="InterPro" id="IPR000719">
    <property type="entry name" value="Prot_kinase_dom"/>
</dbReference>
<dbReference type="Gene3D" id="1.10.510.10">
    <property type="entry name" value="Transferase(Phosphotransferase) domain 1"/>
    <property type="match status" value="1"/>
</dbReference>
<dbReference type="Pfam" id="PF07714">
    <property type="entry name" value="PK_Tyr_Ser-Thr"/>
    <property type="match status" value="1"/>
</dbReference>
<keyword evidence="4" id="KW-1185">Reference proteome</keyword>
<feature type="coiled-coil region" evidence="1">
    <location>
        <begin position="157"/>
        <end position="184"/>
    </location>
</feature>
<dbReference type="GO" id="GO:0005524">
    <property type="term" value="F:ATP binding"/>
    <property type="evidence" value="ECO:0007669"/>
    <property type="project" value="InterPro"/>
</dbReference>
<dbReference type="AlphaFoldDB" id="A0A9N8ZKP2"/>
<feature type="domain" description="Protein kinase" evidence="2">
    <location>
        <begin position="216"/>
        <end position="467"/>
    </location>
</feature>
<evidence type="ECO:0000256" key="1">
    <source>
        <dbReference type="SAM" id="Coils"/>
    </source>
</evidence>
<dbReference type="GO" id="GO:0004674">
    <property type="term" value="F:protein serine/threonine kinase activity"/>
    <property type="evidence" value="ECO:0007669"/>
    <property type="project" value="TreeGrafter"/>
</dbReference>
<comment type="caution">
    <text evidence="3">The sequence shown here is derived from an EMBL/GenBank/DDBJ whole genome shotgun (WGS) entry which is preliminary data.</text>
</comment>
<dbReference type="PROSITE" id="PS50011">
    <property type="entry name" value="PROTEIN_KINASE_DOM"/>
    <property type="match status" value="1"/>
</dbReference>
<dbReference type="SUPFAM" id="SSF56112">
    <property type="entry name" value="Protein kinase-like (PK-like)"/>
    <property type="match status" value="1"/>
</dbReference>
<dbReference type="PANTHER" id="PTHR44329">
    <property type="entry name" value="SERINE/THREONINE-PROTEIN KINASE TNNI3K-RELATED"/>
    <property type="match status" value="1"/>
</dbReference>
<organism evidence="3 4">
    <name type="scientific">Paraglomus occultum</name>
    <dbReference type="NCBI Taxonomy" id="144539"/>
    <lineage>
        <taxon>Eukaryota</taxon>
        <taxon>Fungi</taxon>
        <taxon>Fungi incertae sedis</taxon>
        <taxon>Mucoromycota</taxon>
        <taxon>Glomeromycotina</taxon>
        <taxon>Glomeromycetes</taxon>
        <taxon>Paraglomerales</taxon>
        <taxon>Paraglomeraceae</taxon>
        <taxon>Paraglomus</taxon>
    </lineage>
</organism>
<evidence type="ECO:0000259" key="2">
    <source>
        <dbReference type="PROSITE" id="PS50011"/>
    </source>
</evidence>
<protein>
    <submittedName>
        <fullName evidence="3">10178_t:CDS:1</fullName>
    </submittedName>
</protein>
<sequence length="544" mass="61960">MVLNPKVDPAVATQQVKTIKEMSAQLTSHAFSVKMMGQNAKKYKTDCLSFGNRIQLSAERAANFAKKLGEDPPEIVAMKYDLQSAIDELEKSRQIFQQIAMFVQQNQLPPFPNQRPNPAEDFRIQQLLVDYNRRLDNCIGNVSVAFASHKLQRSLTLEEEEEVLKTLKGDVEKELTRLEELKKLKQVGGDGNDMKSQWLRLAVEQQHLRFIPFDQIKVNNFLRRGGFGVVYQADWDDTPIVLKQLFDQKDFVEEIRLHKRVHDGDYIVKLHGITKDNDGNLGMIMKYAAHGSLRDYLKSHASQLTWSQKVQLAKQITIGLSFIHRERIFHRGNILIDENGGPMITDFGLSRADQIVVSSKRSSDSPVYGLVAYTAPERLKDSSLPFDEKCDIYSLGVVLWEIATGEKPFKEQQNDMSLGVNIVMGQREKFGKGVPLRYKELVERCWHDSPNERPSMREIQQVLSDLLRDMNDLGCENMSCLEEDEEDEIYITAGLENVNMSESKNKTDTSDELSGSSSTKYVGALEDLTENDDSYYSNALDVFI</sequence>
<proteinExistence type="predicted"/>
<name>A0A9N8ZKP2_9GLOM</name>
<dbReference type="EMBL" id="CAJVPJ010000230">
    <property type="protein sequence ID" value="CAG8498750.1"/>
    <property type="molecule type" value="Genomic_DNA"/>
</dbReference>
<gene>
    <name evidence="3" type="ORF">POCULU_LOCUS2460</name>
</gene>
<evidence type="ECO:0000313" key="4">
    <source>
        <dbReference type="Proteomes" id="UP000789572"/>
    </source>
</evidence>
<reference evidence="3" key="1">
    <citation type="submission" date="2021-06" db="EMBL/GenBank/DDBJ databases">
        <authorList>
            <person name="Kallberg Y."/>
            <person name="Tangrot J."/>
            <person name="Rosling A."/>
        </authorList>
    </citation>
    <scope>NUCLEOTIDE SEQUENCE</scope>
    <source>
        <strain evidence="3">IA702</strain>
    </source>
</reference>
<keyword evidence="1" id="KW-0175">Coiled coil</keyword>
<dbReference type="InterPro" id="IPR001245">
    <property type="entry name" value="Ser-Thr/Tyr_kinase_cat_dom"/>
</dbReference>
<dbReference type="Proteomes" id="UP000789572">
    <property type="component" value="Unassembled WGS sequence"/>
</dbReference>